<dbReference type="OrthoDB" id="5597211at2759"/>
<dbReference type="EMBL" id="ML014126">
    <property type="protein sequence ID" value="RKP03242.1"/>
    <property type="molecule type" value="Genomic_DNA"/>
</dbReference>
<name>A0A4P9XCT6_9FUNG</name>
<evidence type="ECO:0000313" key="2">
    <source>
        <dbReference type="EMBL" id="RKP03242.1"/>
    </source>
</evidence>
<reference evidence="3" key="1">
    <citation type="journal article" date="2018" name="Nat. Microbiol.">
        <title>Leveraging single-cell genomics to expand the fungal tree of life.</title>
        <authorList>
            <person name="Ahrendt S.R."/>
            <person name="Quandt C.A."/>
            <person name="Ciobanu D."/>
            <person name="Clum A."/>
            <person name="Salamov A."/>
            <person name="Andreopoulos B."/>
            <person name="Cheng J.F."/>
            <person name="Woyke T."/>
            <person name="Pelin A."/>
            <person name="Henrissat B."/>
            <person name="Reynolds N.K."/>
            <person name="Benny G.L."/>
            <person name="Smith M.E."/>
            <person name="James T.Y."/>
            <person name="Grigoriev I.V."/>
        </authorList>
    </citation>
    <scope>NUCLEOTIDE SEQUENCE [LARGE SCALE GENOMIC DNA]</scope>
    <source>
        <strain evidence="3">ATCC 52028</strain>
    </source>
</reference>
<dbReference type="Proteomes" id="UP000274922">
    <property type="component" value="Unassembled WGS sequence"/>
</dbReference>
<organism evidence="2 3">
    <name type="scientific">Caulochytrium protostelioides</name>
    <dbReference type="NCBI Taxonomy" id="1555241"/>
    <lineage>
        <taxon>Eukaryota</taxon>
        <taxon>Fungi</taxon>
        <taxon>Fungi incertae sedis</taxon>
        <taxon>Chytridiomycota</taxon>
        <taxon>Chytridiomycota incertae sedis</taxon>
        <taxon>Chytridiomycetes</taxon>
        <taxon>Caulochytriales</taxon>
        <taxon>Caulochytriaceae</taxon>
        <taxon>Caulochytrium</taxon>
    </lineage>
</organism>
<proteinExistence type="predicted"/>
<keyword evidence="3" id="KW-1185">Reference proteome</keyword>
<feature type="region of interest" description="Disordered" evidence="1">
    <location>
        <begin position="150"/>
        <end position="179"/>
    </location>
</feature>
<dbReference type="AlphaFoldDB" id="A0A4P9XCT6"/>
<accession>A0A4P9XCT6</accession>
<evidence type="ECO:0000256" key="1">
    <source>
        <dbReference type="SAM" id="MobiDB-lite"/>
    </source>
</evidence>
<evidence type="ECO:0000313" key="3">
    <source>
        <dbReference type="Proteomes" id="UP000274922"/>
    </source>
</evidence>
<sequence length="320" mass="34549">MIVAPLARRSAAAGVNAAAATSTAWRSSATAARTPAASLHTAPQDIYEAPAIPEPPPFPTSLTHTFAKENIERRPLPSTAPLNPATVRAQPIDPQRQYREKLRGLRRAWAAQTAERRAEDQQLREEREAKAQQEQLAFWERARLYHASKTGDAGAGITPPPTAASSDAATDASANAAKQPSVKAQWRAYIRERRKTRFVHALAVKQAEQEERLRHIIDLYHASANWVTYETLNQHIELAVGAHFPTPSVLQASDRPVAGPAGLRDADVPPLSLAREAALWDVLMGTARGSTTQPGLERVREFAAASASTSTPSDGSSSSA</sequence>
<protein>
    <submittedName>
        <fullName evidence="2">Uncharacterized protein</fullName>
    </submittedName>
</protein>
<feature type="compositionally biased region" description="Low complexity" evidence="1">
    <location>
        <begin position="150"/>
        <end position="177"/>
    </location>
</feature>
<gene>
    <name evidence="2" type="ORF">CXG81DRAFT_17196</name>
</gene>